<evidence type="ECO:0000259" key="1">
    <source>
        <dbReference type="PROSITE" id="PS50206"/>
    </source>
</evidence>
<dbReference type="InterPro" id="IPR050229">
    <property type="entry name" value="GlpE_sulfurtransferase"/>
</dbReference>
<sequence>MTVPEIEAGAVPADAYLLDVREQDEWLAGHAPDAVHIPMTQIQGRVEEVPSDQRIYVVCRVGGRSLQVAAWLNQLGRDAVNVSGGMQSWEYARRPMVSESGQPPFVA</sequence>
<dbReference type="OrthoDB" id="9800872at2"/>
<evidence type="ECO:0000313" key="3">
    <source>
        <dbReference type="Proteomes" id="UP000236732"/>
    </source>
</evidence>
<organism evidence="2 3">
    <name type="scientific">Nonomuraea solani</name>
    <dbReference type="NCBI Taxonomy" id="1144553"/>
    <lineage>
        <taxon>Bacteria</taxon>
        <taxon>Bacillati</taxon>
        <taxon>Actinomycetota</taxon>
        <taxon>Actinomycetes</taxon>
        <taxon>Streptosporangiales</taxon>
        <taxon>Streptosporangiaceae</taxon>
        <taxon>Nonomuraea</taxon>
    </lineage>
</organism>
<gene>
    <name evidence="2" type="ORF">SAMN05444920_104469</name>
</gene>
<dbReference type="Proteomes" id="UP000236732">
    <property type="component" value="Unassembled WGS sequence"/>
</dbReference>
<dbReference type="PANTHER" id="PTHR43031:SF1">
    <property type="entry name" value="PYRIDINE NUCLEOTIDE-DISULPHIDE OXIDOREDUCTASE"/>
    <property type="match status" value="1"/>
</dbReference>
<reference evidence="2 3" key="1">
    <citation type="submission" date="2016-10" db="EMBL/GenBank/DDBJ databases">
        <authorList>
            <person name="de Groot N.N."/>
        </authorList>
    </citation>
    <scope>NUCLEOTIDE SEQUENCE [LARGE SCALE GENOMIC DNA]</scope>
    <source>
        <strain evidence="2 3">CGMCC 4.7037</strain>
    </source>
</reference>
<dbReference type="EMBL" id="FNVT01000004">
    <property type="protein sequence ID" value="SEG77291.1"/>
    <property type="molecule type" value="Genomic_DNA"/>
</dbReference>
<dbReference type="PROSITE" id="PS50206">
    <property type="entry name" value="RHODANESE_3"/>
    <property type="match status" value="1"/>
</dbReference>
<dbReference type="RefSeq" id="WP_103956983.1">
    <property type="nucleotide sequence ID" value="NZ_FNVT01000004.1"/>
</dbReference>
<dbReference type="SUPFAM" id="SSF52821">
    <property type="entry name" value="Rhodanese/Cell cycle control phosphatase"/>
    <property type="match status" value="1"/>
</dbReference>
<dbReference type="CDD" id="cd00158">
    <property type="entry name" value="RHOD"/>
    <property type="match status" value="1"/>
</dbReference>
<dbReference type="Gene3D" id="3.40.250.10">
    <property type="entry name" value="Rhodanese-like domain"/>
    <property type="match status" value="1"/>
</dbReference>
<evidence type="ECO:0000313" key="2">
    <source>
        <dbReference type="EMBL" id="SEG77291.1"/>
    </source>
</evidence>
<dbReference type="SMART" id="SM00450">
    <property type="entry name" value="RHOD"/>
    <property type="match status" value="1"/>
</dbReference>
<protein>
    <submittedName>
        <fullName evidence="2">Rhodanese-related sulfurtransferase</fullName>
    </submittedName>
</protein>
<feature type="domain" description="Rhodanese" evidence="1">
    <location>
        <begin position="11"/>
        <end position="98"/>
    </location>
</feature>
<dbReference type="PANTHER" id="PTHR43031">
    <property type="entry name" value="FAD-DEPENDENT OXIDOREDUCTASE"/>
    <property type="match status" value="1"/>
</dbReference>
<dbReference type="InterPro" id="IPR001763">
    <property type="entry name" value="Rhodanese-like_dom"/>
</dbReference>
<dbReference type="GO" id="GO:0016740">
    <property type="term" value="F:transferase activity"/>
    <property type="evidence" value="ECO:0007669"/>
    <property type="project" value="UniProtKB-KW"/>
</dbReference>
<keyword evidence="3" id="KW-1185">Reference proteome</keyword>
<dbReference type="AlphaFoldDB" id="A0A1H6CW95"/>
<dbReference type="Pfam" id="PF00581">
    <property type="entry name" value="Rhodanese"/>
    <property type="match status" value="1"/>
</dbReference>
<keyword evidence="2" id="KW-0808">Transferase</keyword>
<name>A0A1H6CW95_9ACTN</name>
<proteinExistence type="predicted"/>
<accession>A0A1H6CW95</accession>
<dbReference type="InterPro" id="IPR036873">
    <property type="entry name" value="Rhodanese-like_dom_sf"/>
</dbReference>